<comment type="function">
    <text evidence="9">Part of the twin-arginine translocation (Tat) system that transports large folded proteins containing a characteristic twin-arginine motif in their signal peptide across membranes. Together with TatC, TatB is part of a receptor directly interacting with Tat signal peptides. TatB may form an oligomeric binding site that transiently accommodates folded Tat precursor proteins before their translocation.</text>
</comment>
<dbReference type="Gene3D" id="1.20.5.3310">
    <property type="match status" value="1"/>
</dbReference>
<dbReference type="PANTHER" id="PTHR33162:SF1">
    <property type="entry name" value="SEC-INDEPENDENT PROTEIN TRANSLOCASE PROTEIN TATA, CHLOROPLASTIC"/>
    <property type="match status" value="1"/>
</dbReference>
<proteinExistence type="inferred from homology"/>
<dbReference type="GO" id="GO:0043953">
    <property type="term" value="P:protein transport by the Tat complex"/>
    <property type="evidence" value="ECO:0007669"/>
    <property type="project" value="UniProtKB-UniRule"/>
</dbReference>
<evidence type="ECO:0000256" key="6">
    <source>
        <dbReference type="ARBA" id="ARBA00022989"/>
    </source>
</evidence>
<feature type="compositionally biased region" description="Low complexity" evidence="10">
    <location>
        <begin position="92"/>
        <end position="120"/>
    </location>
</feature>
<dbReference type="AlphaFoldDB" id="A0A7X4K5X0"/>
<comment type="caution">
    <text evidence="12">The sequence shown here is derived from an EMBL/GenBank/DDBJ whole genome shotgun (WGS) entry which is preliminary data.</text>
</comment>
<evidence type="ECO:0000313" key="12">
    <source>
        <dbReference type="EMBL" id="MYL96322.1"/>
    </source>
</evidence>
<evidence type="ECO:0000256" key="10">
    <source>
        <dbReference type="SAM" id="MobiDB-lite"/>
    </source>
</evidence>
<evidence type="ECO:0000256" key="8">
    <source>
        <dbReference type="ARBA" id="ARBA00023136"/>
    </source>
</evidence>
<accession>A0A7X4K5X0</accession>
<keyword evidence="5 9" id="KW-0653">Protein transport</keyword>
<dbReference type="EMBL" id="WVTD01000001">
    <property type="protein sequence ID" value="MYL96322.1"/>
    <property type="molecule type" value="Genomic_DNA"/>
</dbReference>
<gene>
    <name evidence="9 12" type="primary">tatB</name>
    <name evidence="12" type="ORF">GR702_00855</name>
</gene>
<reference evidence="12 13" key="1">
    <citation type="submission" date="2019-12" db="EMBL/GenBank/DDBJ databases">
        <authorList>
            <person name="Feng G."/>
            <person name="Zhu H."/>
        </authorList>
    </citation>
    <scope>NUCLEOTIDE SEQUENCE [LARGE SCALE GENOMIC DNA]</scope>
    <source>
        <strain evidence="12 13">FGD1</strain>
    </source>
</reference>
<keyword evidence="3 9" id="KW-1003">Cell membrane</keyword>
<dbReference type="PRINTS" id="PR01506">
    <property type="entry name" value="TATBPROTEIN"/>
</dbReference>
<protein>
    <recommendedName>
        <fullName evidence="9">Sec-independent protein translocase protein TatB</fullName>
    </recommendedName>
</protein>
<keyword evidence="7 9" id="KW-0811">Translocation</keyword>
<dbReference type="InterPro" id="IPR003369">
    <property type="entry name" value="TatA/B/E"/>
</dbReference>
<evidence type="ECO:0000256" key="2">
    <source>
        <dbReference type="ARBA" id="ARBA00022448"/>
    </source>
</evidence>
<evidence type="ECO:0000256" key="5">
    <source>
        <dbReference type="ARBA" id="ARBA00022927"/>
    </source>
</evidence>
<dbReference type="InterPro" id="IPR018448">
    <property type="entry name" value="TatB"/>
</dbReference>
<comment type="subcellular location">
    <subcellularLocation>
        <location evidence="9">Cell membrane</location>
        <topology evidence="9">Single-pass membrane protein</topology>
    </subcellularLocation>
    <subcellularLocation>
        <location evidence="1">Membrane</location>
        <topology evidence="1">Single-pass membrane protein</topology>
    </subcellularLocation>
</comment>
<feature type="region of interest" description="Disordered" evidence="10">
    <location>
        <begin position="74"/>
        <end position="139"/>
    </location>
</feature>
<dbReference type="GO" id="GO:0033281">
    <property type="term" value="C:TAT protein transport complex"/>
    <property type="evidence" value="ECO:0007669"/>
    <property type="project" value="UniProtKB-UniRule"/>
</dbReference>
<keyword evidence="2 9" id="KW-0813">Transport</keyword>
<sequence>MFDIGASELLMIVVVAVVVIGPKDMPMALRTAGRWIGKMRKVSNHFRAGLDAMVREAELEEMERKWREQNEAIMKASPQLPSMNPTAEDMQAPTASSQTVPTPASSPPATSTPETEGAAAGDARAENRQAELQLPPPPP</sequence>
<keyword evidence="8 9" id="KW-0472">Membrane</keyword>
<comment type="similarity">
    <text evidence="9">Belongs to the TatB family.</text>
</comment>
<evidence type="ECO:0000256" key="3">
    <source>
        <dbReference type="ARBA" id="ARBA00022475"/>
    </source>
</evidence>
<dbReference type="RefSeq" id="WP_160984057.1">
    <property type="nucleotide sequence ID" value="NZ_WVTD01000001.1"/>
</dbReference>
<evidence type="ECO:0000313" key="13">
    <source>
        <dbReference type="Proteomes" id="UP000465810"/>
    </source>
</evidence>
<keyword evidence="6 9" id="KW-1133">Transmembrane helix</keyword>
<dbReference type="Proteomes" id="UP000465810">
    <property type="component" value="Unassembled WGS sequence"/>
</dbReference>
<evidence type="ECO:0000256" key="7">
    <source>
        <dbReference type="ARBA" id="ARBA00023010"/>
    </source>
</evidence>
<name>A0A7X4K5X0_9SPHN</name>
<evidence type="ECO:0000256" key="4">
    <source>
        <dbReference type="ARBA" id="ARBA00022692"/>
    </source>
</evidence>
<evidence type="ECO:0000256" key="11">
    <source>
        <dbReference type="SAM" id="Phobius"/>
    </source>
</evidence>
<dbReference type="GO" id="GO:0008320">
    <property type="term" value="F:protein transmembrane transporter activity"/>
    <property type="evidence" value="ECO:0007669"/>
    <property type="project" value="UniProtKB-UniRule"/>
</dbReference>
<evidence type="ECO:0000256" key="1">
    <source>
        <dbReference type="ARBA" id="ARBA00004167"/>
    </source>
</evidence>
<dbReference type="Pfam" id="PF02416">
    <property type="entry name" value="TatA_B_E"/>
    <property type="match status" value="1"/>
</dbReference>
<organism evidence="12 13">
    <name type="scientific">Novosphingobium silvae</name>
    <dbReference type="NCBI Taxonomy" id="2692619"/>
    <lineage>
        <taxon>Bacteria</taxon>
        <taxon>Pseudomonadati</taxon>
        <taxon>Pseudomonadota</taxon>
        <taxon>Alphaproteobacteria</taxon>
        <taxon>Sphingomonadales</taxon>
        <taxon>Sphingomonadaceae</taxon>
        <taxon>Novosphingobium</taxon>
    </lineage>
</organism>
<keyword evidence="4 9" id="KW-0812">Transmembrane</keyword>
<comment type="subunit">
    <text evidence="9">The Tat system comprises two distinct complexes: a TatABC complex, containing multiple copies of TatA, TatB and TatC subunits, and a separate TatA complex, containing only TatA subunits. Substrates initially bind to the TatABC complex, which probably triggers association of the separate TatA complex to form the active translocon.</text>
</comment>
<dbReference type="NCBIfam" id="TIGR01410">
    <property type="entry name" value="tatB"/>
    <property type="match status" value="1"/>
</dbReference>
<dbReference type="HAMAP" id="MF_00237">
    <property type="entry name" value="TatB"/>
    <property type="match status" value="1"/>
</dbReference>
<dbReference type="PANTHER" id="PTHR33162">
    <property type="entry name" value="SEC-INDEPENDENT PROTEIN TRANSLOCASE PROTEIN TATA, CHLOROPLASTIC"/>
    <property type="match status" value="1"/>
</dbReference>
<keyword evidence="13" id="KW-1185">Reference proteome</keyword>
<evidence type="ECO:0000256" key="9">
    <source>
        <dbReference type="HAMAP-Rule" id="MF_00237"/>
    </source>
</evidence>
<feature type="transmembrane region" description="Helical" evidence="11">
    <location>
        <begin position="6"/>
        <end position="22"/>
    </location>
</feature>